<dbReference type="PANTHER" id="PTHR34502:SF3">
    <property type="entry name" value="DUF6594 DOMAIN-CONTAINING PROTEIN"/>
    <property type="match status" value="1"/>
</dbReference>
<sequence length="306" mass="35340">MVKPLRHYPEGYPFLAALHDFEENFMVYRRFGFLQARLLLHKQEELGYLEEKLCALDTGYEIHLPRHHRVTLRGDHRCEPHRELMQEIEQKFKEYAQLLATAGTLACFNPPSKYNYRNVRNYFDERKPLCAEETYIKYKEDLLTLKPGREHSWLDASVEQLVQRLTKYSWINVRYPVLLRPLDLVTKYLRNGVRENSSPAKKFGLTIYSRNRIEITVALIIMLTILALLVLPIYILSKLTGSEKADSPDQTGTNKTISITIAILGVFTALFSIVLSLFTRAKRHEILASAAAYVAVLVVFIGNLGH</sequence>
<feature type="transmembrane region" description="Helical" evidence="1">
    <location>
        <begin position="257"/>
        <end position="279"/>
    </location>
</feature>
<evidence type="ECO:0000313" key="3">
    <source>
        <dbReference type="EMBL" id="CAG8955482.1"/>
    </source>
</evidence>
<comment type="caution">
    <text evidence="3">The sequence shown here is derived from an EMBL/GenBank/DDBJ whole genome shotgun (WGS) entry which is preliminary data.</text>
</comment>
<feature type="domain" description="DUF6594" evidence="2">
    <location>
        <begin position="12"/>
        <end position="298"/>
    </location>
</feature>
<feature type="transmembrane region" description="Helical" evidence="1">
    <location>
        <begin position="286"/>
        <end position="305"/>
    </location>
</feature>
<accession>A0A9N9L1S4</accession>
<organism evidence="3 4">
    <name type="scientific">Hymenoscyphus fraxineus</name>
    <dbReference type="NCBI Taxonomy" id="746836"/>
    <lineage>
        <taxon>Eukaryota</taxon>
        <taxon>Fungi</taxon>
        <taxon>Dikarya</taxon>
        <taxon>Ascomycota</taxon>
        <taxon>Pezizomycotina</taxon>
        <taxon>Leotiomycetes</taxon>
        <taxon>Helotiales</taxon>
        <taxon>Helotiaceae</taxon>
        <taxon>Hymenoscyphus</taxon>
    </lineage>
</organism>
<dbReference type="OrthoDB" id="3533814at2759"/>
<dbReference type="Proteomes" id="UP000696280">
    <property type="component" value="Unassembled WGS sequence"/>
</dbReference>
<keyword evidence="1" id="KW-1133">Transmembrane helix</keyword>
<dbReference type="AlphaFoldDB" id="A0A9N9L1S4"/>
<keyword evidence="4" id="KW-1185">Reference proteome</keyword>
<dbReference type="Pfam" id="PF20237">
    <property type="entry name" value="DUF6594"/>
    <property type="match status" value="1"/>
</dbReference>
<gene>
    <name evidence="3" type="ORF">HYFRA_00010349</name>
</gene>
<dbReference type="PANTHER" id="PTHR34502">
    <property type="entry name" value="DUF6594 DOMAIN-CONTAINING PROTEIN-RELATED"/>
    <property type="match status" value="1"/>
</dbReference>
<feature type="transmembrane region" description="Helical" evidence="1">
    <location>
        <begin position="215"/>
        <end position="237"/>
    </location>
</feature>
<dbReference type="EMBL" id="CAJVRL010000063">
    <property type="protein sequence ID" value="CAG8955482.1"/>
    <property type="molecule type" value="Genomic_DNA"/>
</dbReference>
<reference evidence="3" key="1">
    <citation type="submission" date="2021-07" db="EMBL/GenBank/DDBJ databases">
        <authorList>
            <person name="Durling M."/>
        </authorList>
    </citation>
    <scope>NUCLEOTIDE SEQUENCE</scope>
</reference>
<protein>
    <recommendedName>
        <fullName evidence="2">DUF6594 domain-containing protein</fullName>
    </recommendedName>
</protein>
<proteinExistence type="predicted"/>
<evidence type="ECO:0000256" key="1">
    <source>
        <dbReference type="SAM" id="Phobius"/>
    </source>
</evidence>
<dbReference type="InterPro" id="IPR046529">
    <property type="entry name" value="DUF6594"/>
</dbReference>
<evidence type="ECO:0000313" key="4">
    <source>
        <dbReference type="Proteomes" id="UP000696280"/>
    </source>
</evidence>
<evidence type="ECO:0000259" key="2">
    <source>
        <dbReference type="Pfam" id="PF20237"/>
    </source>
</evidence>
<keyword evidence="1" id="KW-0812">Transmembrane</keyword>
<keyword evidence="1" id="KW-0472">Membrane</keyword>
<name>A0A9N9L1S4_9HELO</name>